<dbReference type="EMBL" id="JAIWYP010000012">
    <property type="protein sequence ID" value="KAH3728421.1"/>
    <property type="molecule type" value="Genomic_DNA"/>
</dbReference>
<protein>
    <submittedName>
        <fullName evidence="1">Uncharacterized protein</fullName>
    </submittedName>
</protein>
<feature type="non-terminal residue" evidence="1">
    <location>
        <position position="1"/>
    </location>
</feature>
<reference evidence="1" key="2">
    <citation type="submission" date="2020-11" db="EMBL/GenBank/DDBJ databases">
        <authorList>
            <person name="McCartney M.A."/>
            <person name="Auch B."/>
            <person name="Kono T."/>
            <person name="Mallez S."/>
            <person name="Becker A."/>
            <person name="Gohl D.M."/>
            <person name="Silverstein K.A.T."/>
            <person name="Koren S."/>
            <person name="Bechman K.B."/>
            <person name="Herman A."/>
            <person name="Abrahante J.E."/>
            <person name="Garbe J."/>
        </authorList>
    </citation>
    <scope>NUCLEOTIDE SEQUENCE</scope>
    <source>
        <strain evidence="1">Duluth1</strain>
        <tissue evidence="1">Whole animal</tissue>
    </source>
</reference>
<dbReference type="Proteomes" id="UP000828390">
    <property type="component" value="Unassembled WGS sequence"/>
</dbReference>
<proteinExistence type="predicted"/>
<keyword evidence="2" id="KW-1185">Reference proteome</keyword>
<dbReference type="AlphaFoldDB" id="A0A9D4CQK3"/>
<comment type="caution">
    <text evidence="1">The sequence shown here is derived from an EMBL/GenBank/DDBJ whole genome shotgun (WGS) entry which is preliminary data.</text>
</comment>
<organism evidence="1 2">
    <name type="scientific">Dreissena polymorpha</name>
    <name type="common">Zebra mussel</name>
    <name type="synonym">Mytilus polymorpha</name>
    <dbReference type="NCBI Taxonomy" id="45954"/>
    <lineage>
        <taxon>Eukaryota</taxon>
        <taxon>Metazoa</taxon>
        <taxon>Spiralia</taxon>
        <taxon>Lophotrochozoa</taxon>
        <taxon>Mollusca</taxon>
        <taxon>Bivalvia</taxon>
        <taxon>Autobranchia</taxon>
        <taxon>Heteroconchia</taxon>
        <taxon>Euheterodonta</taxon>
        <taxon>Imparidentia</taxon>
        <taxon>Neoheterodontei</taxon>
        <taxon>Myida</taxon>
        <taxon>Dreissenoidea</taxon>
        <taxon>Dreissenidae</taxon>
        <taxon>Dreissena</taxon>
    </lineage>
</organism>
<evidence type="ECO:0000313" key="2">
    <source>
        <dbReference type="Proteomes" id="UP000828390"/>
    </source>
</evidence>
<accession>A0A9D4CQK3</accession>
<evidence type="ECO:0000313" key="1">
    <source>
        <dbReference type="EMBL" id="KAH3728421.1"/>
    </source>
</evidence>
<sequence length="87" mass="10154">LCVMDSHTSQLLLRSILFNISWPLAQRLGHCEYLARLEWTYIVIMEQTWQCCKYCSLSMREHLSHAVQTTTCIYGTSDKNGLKLFSH</sequence>
<gene>
    <name evidence="1" type="ORF">DPMN_054377</name>
</gene>
<name>A0A9D4CQK3_DREPO</name>
<reference evidence="1" key="1">
    <citation type="journal article" date="2019" name="bioRxiv">
        <title>The Genome of the Zebra Mussel, Dreissena polymorpha: A Resource for Invasive Species Research.</title>
        <authorList>
            <person name="McCartney M.A."/>
            <person name="Auch B."/>
            <person name="Kono T."/>
            <person name="Mallez S."/>
            <person name="Zhang Y."/>
            <person name="Obille A."/>
            <person name="Becker A."/>
            <person name="Abrahante J.E."/>
            <person name="Garbe J."/>
            <person name="Badalamenti J.P."/>
            <person name="Herman A."/>
            <person name="Mangelson H."/>
            <person name="Liachko I."/>
            <person name="Sullivan S."/>
            <person name="Sone E.D."/>
            <person name="Koren S."/>
            <person name="Silverstein K.A.T."/>
            <person name="Beckman K.B."/>
            <person name="Gohl D.M."/>
        </authorList>
    </citation>
    <scope>NUCLEOTIDE SEQUENCE</scope>
    <source>
        <strain evidence="1">Duluth1</strain>
        <tissue evidence="1">Whole animal</tissue>
    </source>
</reference>